<dbReference type="EMBL" id="JAOAOG010000028">
    <property type="protein sequence ID" value="KAJ6253786.1"/>
    <property type="molecule type" value="Genomic_DNA"/>
</dbReference>
<organism evidence="4 5">
    <name type="scientific">Anaeramoeba flamelloides</name>
    <dbReference type="NCBI Taxonomy" id="1746091"/>
    <lineage>
        <taxon>Eukaryota</taxon>
        <taxon>Metamonada</taxon>
        <taxon>Anaeramoebidae</taxon>
        <taxon>Anaeramoeba</taxon>
    </lineage>
</organism>
<evidence type="ECO:0000256" key="2">
    <source>
        <dbReference type="SAM" id="MobiDB-lite"/>
    </source>
</evidence>
<keyword evidence="1" id="KW-0677">Repeat</keyword>
<keyword evidence="5" id="KW-1185">Reference proteome</keyword>
<sequence>MDYSNKQRELLMESFKQIDTNNDGLLSFKETLTLFRILGQKHRSNFLLSKINEHYLKQLKIQSSSDKHNKKISLTLSSSSDDSDLEQAQNESTLESSHQESSKQTPKLKNETINFETFLLILKEVSQIELEKEKINKSFDDINRSQTGVISVKELQHILTKMSNELITESNYQEVLQFLPVDENQNINLENESRVELIPQSKYSKAELNQNSFSTFL</sequence>
<accession>A0ABQ8ZA87</accession>
<dbReference type="SMART" id="SM00054">
    <property type="entry name" value="EFh"/>
    <property type="match status" value="2"/>
</dbReference>
<feature type="compositionally biased region" description="Polar residues" evidence="2">
    <location>
        <begin position="86"/>
        <end position="96"/>
    </location>
</feature>
<dbReference type="InterPro" id="IPR050403">
    <property type="entry name" value="Myosin_RLC"/>
</dbReference>
<evidence type="ECO:0000256" key="1">
    <source>
        <dbReference type="ARBA" id="ARBA00022737"/>
    </source>
</evidence>
<reference evidence="4" key="1">
    <citation type="submission" date="2022-08" db="EMBL/GenBank/DDBJ databases">
        <title>Novel sulfate-reducing endosymbionts in the free-living metamonad Anaeramoeba.</title>
        <authorList>
            <person name="Jerlstrom-Hultqvist J."/>
            <person name="Cepicka I."/>
            <person name="Gallot-Lavallee L."/>
            <person name="Salas-Leiva D."/>
            <person name="Curtis B.A."/>
            <person name="Zahonova K."/>
            <person name="Pipaliya S."/>
            <person name="Dacks J."/>
            <person name="Roger A.J."/>
        </authorList>
    </citation>
    <scope>NUCLEOTIDE SEQUENCE</scope>
    <source>
        <strain evidence="4">Schooner1</strain>
    </source>
</reference>
<dbReference type="InterPro" id="IPR002048">
    <property type="entry name" value="EF_hand_dom"/>
</dbReference>
<dbReference type="Gene3D" id="1.10.238.10">
    <property type="entry name" value="EF-hand"/>
    <property type="match status" value="2"/>
</dbReference>
<feature type="domain" description="EF-hand" evidence="3">
    <location>
        <begin position="6"/>
        <end position="41"/>
    </location>
</feature>
<evidence type="ECO:0000313" key="4">
    <source>
        <dbReference type="EMBL" id="KAJ6253786.1"/>
    </source>
</evidence>
<dbReference type="PROSITE" id="PS50222">
    <property type="entry name" value="EF_HAND_2"/>
    <property type="match status" value="2"/>
</dbReference>
<dbReference type="Pfam" id="PF13202">
    <property type="entry name" value="EF-hand_5"/>
    <property type="match status" value="1"/>
</dbReference>
<dbReference type="Proteomes" id="UP001150062">
    <property type="component" value="Unassembled WGS sequence"/>
</dbReference>
<proteinExistence type="predicted"/>
<dbReference type="SUPFAM" id="SSF47473">
    <property type="entry name" value="EF-hand"/>
    <property type="match status" value="1"/>
</dbReference>
<feature type="domain" description="EF-hand" evidence="3">
    <location>
        <begin position="130"/>
        <end position="165"/>
    </location>
</feature>
<feature type="region of interest" description="Disordered" evidence="2">
    <location>
        <begin position="75"/>
        <end position="107"/>
    </location>
</feature>
<comment type="caution">
    <text evidence="4">The sequence shown here is derived from an EMBL/GenBank/DDBJ whole genome shotgun (WGS) entry which is preliminary data.</text>
</comment>
<name>A0ABQ8ZA87_9EUKA</name>
<gene>
    <name evidence="4" type="ORF">M0813_13203</name>
</gene>
<dbReference type="PANTHER" id="PTHR23049">
    <property type="entry name" value="MYOSIN REGULATORY LIGHT CHAIN 2"/>
    <property type="match status" value="1"/>
</dbReference>
<evidence type="ECO:0000259" key="3">
    <source>
        <dbReference type="PROSITE" id="PS50222"/>
    </source>
</evidence>
<evidence type="ECO:0000313" key="5">
    <source>
        <dbReference type="Proteomes" id="UP001150062"/>
    </source>
</evidence>
<protein>
    <submittedName>
        <fullName evidence="4">Ef-hand protein</fullName>
    </submittedName>
</protein>
<dbReference type="InterPro" id="IPR011992">
    <property type="entry name" value="EF-hand-dom_pair"/>
</dbReference>